<proteinExistence type="predicted"/>
<dbReference type="Proteomes" id="UP000479000">
    <property type="component" value="Unassembled WGS sequence"/>
</dbReference>
<evidence type="ECO:0000313" key="2">
    <source>
        <dbReference type="Proteomes" id="UP000479000"/>
    </source>
</evidence>
<gene>
    <name evidence="1" type="ORF">NTEN_LOCUS6140</name>
</gene>
<keyword evidence="2" id="KW-1185">Reference proteome</keyword>
<evidence type="ECO:0000313" key="1">
    <source>
        <dbReference type="EMBL" id="CAA9999919.1"/>
    </source>
</evidence>
<dbReference type="AlphaFoldDB" id="A0A6H5GB81"/>
<sequence length="173" mass="19801">MNHDPQPVGVLTGDEQPERFPKLRLTSEFKDYSVDRVAAGPKISTWPSFIRGVLACTILQQSLALQSMTTQHTYALNELLDATDNHVELRNQIRSLQLFHRSSRARKRYSQEKAALLQQAPNHKKISLLGKPTFDTLKWIESEITIMQALRRSLLILRASSAASRLDQWKNHK</sequence>
<name>A0A6H5GB81_9HEMI</name>
<accession>A0A6H5GB81</accession>
<reference evidence="1 2" key="1">
    <citation type="submission" date="2020-02" db="EMBL/GenBank/DDBJ databases">
        <authorList>
            <person name="Ferguson B K."/>
        </authorList>
    </citation>
    <scope>NUCLEOTIDE SEQUENCE [LARGE SCALE GENOMIC DNA]</scope>
</reference>
<organism evidence="1 2">
    <name type="scientific">Nesidiocoris tenuis</name>
    <dbReference type="NCBI Taxonomy" id="355587"/>
    <lineage>
        <taxon>Eukaryota</taxon>
        <taxon>Metazoa</taxon>
        <taxon>Ecdysozoa</taxon>
        <taxon>Arthropoda</taxon>
        <taxon>Hexapoda</taxon>
        <taxon>Insecta</taxon>
        <taxon>Pterygota</taxon>
        <taxon>Neoptera</taxon>
        <taxon>Paraneoptera</taxon>
        <taxon>Hemiptera</taxon>
        <taxon>Heteroptera</taxon>
        <taxon>Panheteroptera</taxon>
        <taxon>Cimicomorpha</taxon>
        <taxon>Miridae</taxon>
        <taxon>Dicyphina</taxon>
        <taxon>Nesidiocoris</taxon>
    </lineage>
</organism>
<dbReference type="OrthoDB" id="10262646at2759"/>
<dbReference type="EMBL" id="CADCXU010009070">
    <property type="protein sequence ID" value="CAA9999919.1"/>
    <property type="molecule type" value="Genomic_DNA"/>
</dbReference>
<protein>
    <submittedName>
        <fullName evidence="1">Uncharacterized protein</fullName>
    </submittedName>
</protein>